<dbReference type="Gene3D" id="2.70.98.10">
    <property type="match status" value="1"/>
</dbReference>
<name>A0A533ICC0_PARDE</name>
<dbReference type="InterPro" id="IPR014756">
    <property type="entry name" value="Ig_E-set"/>
</dbReference>
<dbReference type="GO" id="GO:0051274">
    <property type="term" value="P:beta-glucan biosynthetic process"/>
    <property type="evidence" value="ECO:0007669"/>
    <property type="project" value="TreeGrafter"/>
</dbReference>
<dbReference type="InterPro" id="IPR011013">
    <property type="entry name" value="Gal_mutarotase_sf_dom"/>
</dbReference>
<dbReference type="AlphaFoldDB" id="A0A533ICC0"/>
<dbReference type="PANTHER" id="PTHR30504">
    <property type="entry name" value="GLUCANS BIOSYNTHESIS PROTEIN"/>
    <property type="match status" value="1"/>
</dbReference>
<dbReference type="PIRSF" id="PIRSF006281">
    <property type="entry name" value="MdoG"/>
    <property type="match status" value="1"/>
</dbReference>
<organism evidence="7 8">
    <name type="scientific">Paracoccus denitrificans</name>
    <dbReference type="NCBI Taxonomy" id="266"/>
    <lineage>
        <taxon>Bacteria</taxon>
        <taxon>Pseudomonadati</taxon>
        <taxon>Pseudomonadota</taxon>
        <taxon>Alphaproteobacteria</taxon>
        <taxon>Rhodobacterales</taxon>
        <taxon>Paracoccaceae</taxon>
        <taxon>Paracoccus</taxon>
    </lineage>
</organism>
<dbReference type="GO" id="GO:0030246">
    <property type="term" value="F:carbohydrate binding"/>
    <property type="evidence" value="ECO:0007669"/>
    <property type="project" value="InterPro"/>
</dbReference>
<feature type="domain" description="Glucan biosynthesis periplasmic MdoG C-terminal" evidence="6">
    <location>
        <begin position="42"/>
        <end position="514"/>
    </location>
</feature>
<evidence type="ECO:0000259" key="6">
    <source>
        <dbReference type="Pfam" id="PF04349"/>
    </source>
</evidence>
<comment type="similarity">
    <text evidence="3">Belongs to the OpgD/OpgG family.</text>
</comment>
<dbReference type="SUPFAM" id="SSF81296">
    <property type="entry name" value="E set domains"/>
    <property type="match status" value="1"/>
</dbReference>
<dbReference type="InterPro" id="IPR014438">
    <property type="entry name" value="Glucan_biosyn_MdoG/MdoD"/>
</dbReference>
<dbReference type="InterPro" id="IPR013783">
    <property type="entry name" value="Ig-like_fold"/>
</dbReference>
<dbReference type="Pfam" id="PF04349">
    <property type="entry name" value="MdoG"/>
    <property type="match status" value="1"/>
</dbReference>
<dbReference type="GO" id="GO:0030288">
    <property type="term" value="C:outer membrane-bounded periplasmic space"/>
    <property type="evidence" value="ECO:0007669"/>
    <property type="project" value="TreeGrafter"/>
</dbReference>
<comment type="caution">
    <text evidence="7">The sequence shown here is derived from an EMBL/GenBank/DDBJ whole genome shotgun (WGS) entry which is preliminary data.</text>
</comment>
<comment type="subcellular location">
    <subcellularLocation>
        <location evidence="1">Periplasm</location>
    </subcellularLocation>
</comment>
<dbReference type="InterPro" id="IPR014718">
    <property type="entry name" value="GH-type_carb-bd"/>
</dbReference>
<feature type="signal peptide" evidence="5">
    <location>
        <begin position="1"/>
        <end position="24"/>
    </location>
</feature>
<dbReference type="PANTHER" id="PTHR30504:SF2">
    <property type="entry name" value="GLUCANS BIOSYNTHESIS PROTEIN G"/>
    <property type="match status" value="1"/>
</dbReference>
<dbReference type="GO" id="GO:0003824">
    <property type="term" value="F:catalytic activity"/>
    <property type="evidence" value="ECO:0007669"/>
    <property type="project" value="InterPro"/>
</dbReference>
<accession>A0A533ICC0</accession>
<evidence type="ECO:0000256" key="5">
    <source>
        <dbReference type="SAM" id="SignalP"/>
    </source>
</evidence>
<gene>
    <name evidence="7" type="ORF">DI616_01980</name>
</gene>
<proteinExistence type="inferred from homology"/>
<evidence type="ECO:0000256" key="1">
    <source>
        <dbReference type="ARBA" id="ARBA00004418"/>
    </source>
</evidence>
<dbReference type="UniPathway" id="UPA00637"/>
<sequence length="517" mass="56728">MKRRIFLGTMSAALTMGQAARSFAQEAVPAETPAEAEPAAPFGFESVAAIAAGISSRAWENPSRPQTGPFADITYDAYRGIRFRRDADPWKDIAGFGLDLLSPGMIFHEPVRINFVTGGVPRPMPFDPSVFEFDPAFFPADANQAAPDEMGWSGFRIRSALNRPDVLDELAVFQGASYFRVLGRGSHYGLSARGLAIGTGSAEGEEFPIFNEFWIHDPNPETGTITIQALLDSRSVAGAYEFIIAPGAATVLTTRVALFPRQDMTTIGIAPLTSMYWFGPADGAGQDDYRPAVHDSDGLKMWTGSGQQLWRVLSNPAKLQISAFVDQDPRGFGLIQRPREFSDYEDAEARYEKRPSAWIRPTGDWGRGNVTLIEIPVDSEFHDNIVTYWQPAEPLTAGNRTDFGYQLGFGAEVVAHSTLAEVVSTRSGLSINRKNVRSFFIDFQLAPFEGRDDPEIQTSAARGTIENAYILRLPAENILRLSFEYVPDGASASDLSAVLVGPDGNLTETWLYRWSEG</sequence>
<dbReference type="EMBL" id="VAFL01000001">
    <property type="protein sequence ID" value="TKW68783.1"/>
    <property type="molecule type" value="Genomic_DNA"/>
</dbReference>
<comment type="pathway">
    <text evidence="2">Glycan metabolism; osmoregulated periplasmic glucan (OPG) biosynthesis.</text>
</comment>
<dbReference type="Gene3D" id="2.60.40.10">
    <property type="entry name" value="Immunoglobulins"/>
    <property type="match status" value="1"/>
</dbReference>
<keyword evidence="5" id="KW-0732">Signal</keyword>
<keyword evidence="4" id="KW-0574">Periplasm</keyword>
<reference evidence="7 8" key="1">
    <citation type="journal article" date="2017" name="Nat. Commun.">
        <title>In situ click chemistry generation of cyclooxygenase-2 inhibitors.</title>
        <authorList>
            <person name="Bhardwaj A."/>
            <person name="Kaur J."/>
            <person name="Wuest M."/>
            <person name="Wuest F."/>
        </authorList>
    </citation>
    <scope>NUCLEOTIDE SEQUENCE [LARGE SCALE GENOMIC DNA]</scope>
    <source>
        <strain evidence="7">S2_012_000_R3_94</strain>
    </source>
</reference>
<evidence type="ECO:0000256" key="3">
    <source>
        <dbReference type="ARBA" id="ARBA00009284"/>
    </source>
</evidence>
<protein>
    <submittedName>
        <fullName evidence="7">Glucan biosynthesis protein G</fullName>
    </submittedName>
</protein>
<evidence type="ECO:0000313" key="7">
    <source>
        <dbReference type="EMBL" id="TKW68783.1"/>
    </source>
</evidence>
<feature type="chain" id="PRO_5022165966" evidence="5">
    <location>
        <begin position="25"/>
        <end position="517"/>
    </location>
</feature>
<dbReference type="SUPFAM" id="SSF74650">
    <property type="entry name" value="Galactose mutarotase-like"/>
    <property type="match status" value="1"/>
</dbReference>
<evidence type="ECO:0000256" key="4">
    <source>
        <dbReference type="ARBA" id="ARBA00022764"/>
    </source>
</evidence>
<dbReference type="InterPro" id="IPR007444">
    <property type="entry name" value="Glucan_biosyn_MdoG_C"/>
</dbReference>
<evidence type="ECO:0000256" key="2">
    <source>
        <dbReference type="ARBA" id="ARBA00005001"/>
    </source>
</evidence>
<evidence type="ECO:0000313" key="8">
    <source>
        <dbReference type="Proteomes" id="UP000315344"/>
    </source>
</evidence>
<dbReference type="Proteomes" id="UP000315344">
    <property type="component" value="Unassembled WGS sequence"/>
</dbReference>